<feature type="region of interest" description="Disordered" evidence="2">
    <location>
        <begin position="1073"/>
        <end position="1147"/>
    </location>
</feature>
<accession>A0ABM1MF84</accession>
<evidence type="ECO:0000259" key="3">
    <source>
        <dbReference type="Pfam" id="PF12490"/>
    </source>
</evidence>
<dbReference type="Pfam" id="PF21034">
    <property type="entry name" value="BCAS3_WD40"/>
    <property type="match status" value="1"/>
</dbReference>
<evidence type="ECO:0000313" key="6">
    <source>
        <dbReference type="RefSeq" id="XP_017773234.1"/>
    </source>
</evidence>
<dbReference type="Pfam" id="PF12490">
    <property type="entry name" value="BCAS3"/>
    <property type="match status" value="1"/>
</dbReference>
<feature type="compositionally biased region" description="Basic and acidic residues" evidence="2">
    <location>
        <begin position="1083"/>
        <end position="1098"/>
    </location>
</feature>
<dbReference type="RefSeq" id="XP_017773234.1">
    <property type="nucleotide sequence ID" value="XM_017917745.1"/>
</dbReference>
<gene>
    <name evidence="6" type="primary">LOC108560272</name>
</gene>
<dbReference type="GeneID" id="108560272"/>
<proteinExistence type="predicted"/>
<comment type="subcellular location">
    <subcellularLocation>
        <location evidence="1">Preautophagosomal structure</location>
    </subcellularLocation>
</comment>
<evidence type="ECO:0000259" key="4">
    <source>
        <dbReference type="Pfam" id="PF21034"/>
    </source>
</evidence>
<keyword evidence="5" id="KW-1185">Reference proteome</keyword>
<dbReference type="PANTHER" id="PTHR13268:SF0">
    <property type="entry name" value="BCAS3 MICROTUBULE ASSOCIATED CELL MIGRATION FACTOR"/>
    <property type="match status" value="1"/>
</dbReference>
<reference evidence="6" key="1">
    <citation type="submission" date="2025-08" db="UniProtKB">
        <authorList>
            <consortium name="RefSeq"/>
        </authorList>
    </citation>
    <scope>IDENTIFICATION</scope>
    <source>
        <tissue evidence="6">Whole Larva</tissue>
    </source>
</reference>
<dbReference type="PANTHER" id="PTHR13268">
    <property type="entry name" value="BREAST CARCINOMA AMPLIFIED SEQUENCE 3"/>
    <property type="match status" value="1"/>
</dbReference>
<organism evidence="5 6">
    <name type="scientific">Nicrophorus vespilloides</name>
    <name type="common">Boreal carrion beetle</name>
    <dbReference type="NCBI Taxonomy" id="110193"/>
    <lineage>
        <taxon>Eukaryota</taxon>
        <taxon>Metazoa</taxon>
        <taxon>Ecdysozoa</taxon>
        <taxon>Arthropoda</taxon>
        <taxon>Hexapoda</taxon>
        <taxon>Insecta</taxon>
        <taxon>Pterygota</taxon>
        <taxon>Neoptera</taxon>
        <taxon>Endopterygota</taxon>
        <taxon>Coleoptera</taxon>
        <taxon>Polyphaga</taxon>
        <taxon>Staphyliniformia</taxon>
        <taxon>Silphidae</taxon>
        <taxon>Nicrophorinae</taxon>
        <taxon>Nicrophorus</taxon>
    </lineage>
</organism>
<evidence type="ECO:0000256" key="1">
    <source>
        <dbReference type="ARBA" id="ARBA00004329"/>
    </source>
</evidence>
<dbReference type="InterPro" id="IPR036322">
    <property type="entry name" value="WD40_repeat_dom_sf"/>
</dbReference>
<sequence>MSADSPIKAKLNHGNNIVLPQQVTDPTILDSVAGFINDVVPNAYNLPSDTKDQIQWARFERVEVDELNNCCMNGDKVIPPSIILVLGYTTGIQIWAIQANGEATEILSWRHGSVRVLRILPCPYRVGYNVVDSYNSKRPLIALCDTVTPGSDYCSLSFISLRTAEQVKLIRFKNQILDVVANRRSVVVTFSERIAIFDAFNLEDKLTITTCYLSPGIYPNPVALGPRWLAYAENKLLPARRSSGGNDGEGVQVSYTATVLHAAKSLGRGLRELGETVASSLTGNVPHKATVTGSSLSSGLNEVQQKGVITILDIENQNIESNEKGIHGEGIVAHFTAHKEAVVYLSFDPSGLLLLTADKRGYDFHLFRIHSHPGGPALAAIHHLYILHRGDTTARVQDMCFSPDSRWVTVSTLRGTTHVFPITPYGGNVGVRTHGTPHVVNKMSMFHRSAGLTAEGRSNSPLCILEAPINSNLPYHNPRLPPYPHPTVVHPLAQIRQPLFIQNSGSQPRQNIGRQRLGSSSEDGLQVSLRVTACFAPARAWIEPVNQCRETGVVKPQVRPVESLFIMSCHGSLIQYDLDPHHVTSGPKDKICSDTLIELSVLAKAQWLLQRIPGGKDIQMPVSNENLNLIYKEELPYKESKPSHTDDRWLSQVEIITHAGPHRRLWMGPQFSFKTYNNGTGASVNIIEAQSIDVVRSKPVNMPLNAAYPILIEAGSVSSCEPSPKFLDTLQRNFDDVGGACELQLKEELADAMLESPGIRESGGRCVIVAMKPHNSGGVAKVVNPLGMVVTVQSDDELEVEPPEEIIHENCDEALFRPVIASKAIVFAEPMNVQSKVAVNVLHIEDKMPFRKERITKPENVKKSRESSPKRCKDSKKADRKLLSQNILDQTNLLLDKLKLEYKGDKCITDEDNSALVEEQLDIKELDKDILGSECQTTFLDDEVDAVDSDILNLPDIELPVFTPLPSKEAVVETYQDPFFDASEAIDELSILNAFCAKEKLESCELSQIKATTIDVEVFDSLSADPELTLETLKEDLPKKPRKPKAKLGVRIGNLNKEGGSVWKTEEFKLDSSVEPTSTVWPQDRKADPKSSDDEKIETTGSQTETTESDDSSKVPVIIMDTEDDPQVDVKPSKPVNKSKKSKKKRR</sequence>
<name>A0ABM1MF84_NICVS</name>
<dbReference type="Gene3D" id="2.130.10.10">
    <property type="entry name" value="YVTN repeat-like/Quinoprotein amine dehydrogenase"/>
    <property type="match status" value="1"/>
</dbReference>
<evidence type="ECO:0000313" key="5">
    <source>
        <dbReference type="Proteomes" id="UP000695000"/>
    </source>
</evidence>
<feature type="domain" description="BCAS3" evidence="3">
    <location>
        <begin position="639"/>
        <end position="680"/>
    </location>
</feature>
<dbReference type="SUPFAM" id="SSF50978">
    <property type="entry name" value="WD40 repeat-like"/>
    <property type="match status" value="1"/>
</dbReference>
<evidence type="ECO:0000256" key="2">
    <source>
        <dbReference type="SAM" id="MobiDB-lite"/>
    </source>
</evidence>
<feature type="region of interest" description="Disordered" evidence="2">
    <location>
        <begin position="853"/>
        <end position="878"/>
    </location>
</feature>
<dbReference type="InterPro" id="IPR048382">
    <property type="entry name" value="BCAS3_WD40"/>
</dbReference>
<dbReference type="InterPro" id="IPR022175">
    <property type="entry name" value="BCAS3_dom"/>
</dbReference>
<feature type="compositionally biased region" description="Basic residues" evidence="2">
    <location>
        <begin position="1137"/>
        <end position="1147"/>
    </location>
</feature>
<dbReference type="InterPro" id="IPR015943">
    <property type="entry name" value="WD40/YVTN_repeat-like_dom_sf"/>
</dbReference>
<dbReference type="InterPro" id="IPR045142">
    <property type="entry name" value="BCAS3-like"/>
</dbReference>
<protein>
    <submittedName>
        <fullName evidence="6">Breast carcinoma-amplified sequence 3 homolog isoform X1</fullName>
    </submittedName>
</protein>
<dbReference type="Proteomes" id="UP000695000">
    <property type="component" value="Unplaced"/>
</dbReference>
<feature type="domain" description="BCAS3 WD40" evidence="4">
    <location>
        <begin position="53"/>
        <end position="453"/>
    </location>
</feature>